<comment type="caution">
    <text evidence="1">The sequence shown here is derived from an EMBL/GenBank/DDBJ whole genome shotgun (WGS) entry which is preliminary data.</text>
</comment>
<organism evidence="1 2">
    <name type="scientific">Phytophthora infestans</name>
    <name type="common">Potato late blight agent</name>
    <name type="synonym">Botrytis infestans</name>
    <dbReference type="NCBI Taxonomy" id="4787"/>
    <lineage>
        <taxon>Eukaryota</taxon>
        <taxon>Sar</taxon>
        <taxon>Stramenopiles</taxon>
        <taxon>Oomycota</taxon>
        <taxon>Peronosporomycetes</taxon>
        <taxon>Peronosporales</taxon>
        <taxon>Peronosporaceae</taxon>
        <taxon>Phytophthora</taxon>
    </lineage>
</organism>
<evidence type="ECO:0000313" key="1">
    <source>
        <dbReference type="EMBL" id="KAF4037209.1"/>
    </source>
</evidence>
<accession>A0A833SRV3</accession>
<proteinExistence type="predicted"/>
<evidence type="ECO:0000313" key="2">
    <source>
        <dbReference type="Proteomes" id="UP000602510"/>
    </source>
</evidence>
<protein>
    <submittedName>
        <fullName evidence="1">Uncharacterized protein</fullName>
    </submittedName>
</protein>
<gene>
    <name evidence="1" type="ORF">GN244_ATG10705</name>
</gene>
<reference evidence="1" key="1">
    <citation type="submission" date="2020-04" db="EMBL/GenBank/DDBJ databases">
        <title>Hybrid Assembly of Korean Phytophthora infestans isolates.</title>
        <authorList>
            <person name="Prokchorchik M."/>
            <person name="Lee Y."/>
            <person name="Seo J."/>
            <person name="Cho J.-H."/>
            <person name="Park Y.-E."/>
            <person name="Jang D.-C."/>
            <person name="Im J.-S."/>
            <person name="Choi J.-G."/>
            <person name="Park H.-J."/>
            <person name="Lee G.-B."/>
            <person name="Lee Y.-G."/>
            <person name="Hong S.-Y."/>
            <person name="Cho K."/>
            <person name="Sohn K.H."/>
        </authorList>
    </citation>
    <scope>NUCLEOTIDE SEQUENCE</scope>
    <source>
        <strain evidence="1">KR_1_A1</strain>
    </source>
</reference>
<dbReference type="AlphaFoldDB" id="A0A833SRV3"/>
<dbReference type="Proteomes" id="UP000602510">
    <property type="component" value="Unassembled WGS sequence"/>
</dbReference>
<sequence length="79" mass="9088">MIEGNRTPNDPSAIFLFCHRHQTLRSLDVPFVKLSVGHAMAKKNEQIMVVTGCEKCFSTFSKLMSASRLRVTWEEWCLK</sequence>
<name>A0A833SRV3_PHYIN</name>
<keyword evidence="2" id="KW-1185">Reference proteome</keyword>
<dbReference type="EMBL" id="WSZM01000247">
    <property type="protein sequence ID" value="KAF4037209.1"/>
    <property type="molecule type" value="Genomic_DNA"/>
</dbReference>